<dbReference type="RefSeq" id="WP_275229108.1">
    <property type="nucleotide sequence ID" value="NZ_JARESE010000049.1"/>
</dbReference>
<accession>A0ABT5WT42</accession>
<dbReference type="InterPro" id="IPR036390">
    <property type="entry name" value="WH_DNA-bd_sf"/>
</dbReference>
<name>A0ABT5WT42_9SPHN</name>
<comment type="caution">
    <text evidence="1">The sequence shown here is derived from an EMBL/GenBank/DDBJ whole genome shotgun (WGS) entry which is preliminary data.</text>
</comment>
<dbReference type="NCBIfam" id="TIGR04176">
    <property type="entry name" value="MarR_EPS"/>
    <property type="match status" value="1"/>
</dbReference>
<dbReference type="SUPFAM" id="SSF46785">
    <property type="entry name" value="Winged helix' DNA-binding domain"/>
    <property type="match status" value="1"/>
</dbReference>
<organism evidence="1 2">
    <name type="scientific">Novosphingobium album</name>
    <name type="common">ex Liu et al. 2023</name>
    <dbReference type="NCBI Taxonomy" id="3031130"/>
    <lineage>
        <taxon>Bacteria</taxon>
        <taxon>Pseudomonadati</taxon>
        <taxon>Pseudomonadota</taxon>
        <taxon>Alphaproteobacteria</taxon>
        <taxon>Sphingomonadales</taxon>
        <taxon>Sphingomonadaceae</taxon>
        <taxon>Novosphingobium</taxon>
    </lineage>
</organism>
<sequence length="130" mass="14917">MSKATFQQLEMPNRLTDEAREDVHFRIMRLIAEHPNLSQRQMANELGISLGRINYCLKGLIEKGLVRIENFRASKSKLHYIHVLTPNGIAERGKLTANFLKRRLAEYDALAREISDLRGQATVGDDEARR</sequence>
<reference evidence="1 2" key="1">
    <citation type="submission" date="2023-03" db="EMBL/GenBank/DDBJ databases">
        <title>NovoSphingobium album sp. nov. isolated from polycyclic aromatic hydrocarbons- and heavy-metal polluted soil.</title>
        <authorList>
            <person name="Liu Z."/>
            <person name="Wang K."/>
        </authorList>
    </citation>
    <scope>NUCLEOTIDE SEQUENCE [LARGE SCALE GENOMIC DNA]</scope>
    <source>
        <strain evidence="1 2">H3SJ31-1</strain>
    </source>
</reference>
<protein>
    <submittedName>
        <fullName evidence="1">MarR family EPS-associated transcriptional regulator</fullName>
    </submittedName>
</protein>
<dbReference type="EMBL" id="JARESE010000049">
    <property type="protein sequence ID" value="MDE8653006.1"/>
    <property type="molecule type" value="Genomic_DNA"/>
</dbReference>
<dbReference type="Pfam" id="PF13412">
    <property type="entry name" value="HTH_24"/>
    <property type="match status" value="1"/>
</dbReference>
<dbReference type="Proteomes" id="UP001216253">
    <property type="component" value="Unassembled WGS sequence"/>
</dbReference>
<gene>
    <name evidence="1" type="ORF">PYV00_14965</name>
</gene>
<keyword evidence="2" id="KW-1185">Reference proteome</keyword>
<evidence type="ECO:0000313" key="2">
    <source>
        <dbReference type="Proteomes" id="UP001216253"/>
    </source>
</evidence>
<dbReference type="Gene3D" id="1.10.10.10">
    <property type="entry name" value="Winged helix-like DNA-binding domain superfamily/Winged helix DNA-binding domain"/>
    <property type="match status" value="1"/>
</dbReference>
<dbReference type="InterPro" id="IPR026433">
    <property type="entry name" value="MarR_EPS"/>
</dbReference>
<evidence type="ECO:0000313" key="1">
    <source>
        <dbReference type="EMBL" id="MDE8653006.1"/>
    </source>
</evidence>
<dbReference type="InterPro" id="IPR036388">
    <property type="entry name" value="WH-like_DNA-bd_sf"/>
</dbReference>
<proteinExistence type="predicted"/>